<accession>A0A1W1DH58</accession>
<dbReference type="AlphaFoldDB" id="A0A1W1DH58"/>
<organism evidence="2">
    <name type="scientific">hydrothermal vent metagenome</name>
    <dbReference type="NCBI Taxonomy" id="652676"/>
    <lineage>
        <taxon>unclassified sequences</taxon>
        <taxon>metagenomes</taxon>
        <taxon>ecological metagenomes</taxon>
    </lineage>
</organism>
<dbReference type="PROSITE" id="PS50828">
    <property type="entry name" value="SMR"/>
    <property type="match status" value="1"/>
</dbReference>
<dbReference type="InterPro" id="IPR036063">
    <property type="entry name" value="Smr_dom_sf"/>
</dbReference>
<dbReference type="InterPro" id="IPR002625">
    <property type="entry name" value="Smr_dom"/>
</dbReference>
<proteinExistence type="predicted"/>
<dbReference type="EMBL" id="FPHT01000107">
    <property type="protein sequence ID" value="SFV80573.1"/>
    <property type="molecule type" value="Genomic_DNA"/>
</dbReference>
<sequence length="164" mass="18167">MRMKQINEEDKQLFRSTVDASAPIDKDGARKNNTLKKPAFTAYSYIVDANLDGSEVISYSKSGVSIKVIKKMKQGNLDTMPILDLHGQTVVEACESLSAFMYHHQFEPFIQIIHGKGYHSENGMSILKTQVVSFLSQHPQVLAFNSCPDKDGGTGAVFALLKQN</sequence>
<dbReference type="PANTHER" id="PTHR35562">
    <property type="entry name" value="DNA ENDONUCLEASE SMRA-RELATED"/>
    <property type="match status" value="1"/>
</dbReference>
<dbReference type="Gene3D" id="3.30.1370.110">
    <property type="match status" value="1"/>
</dbReference>
<dbReference type="SUPFAM" id="SSF160443">
    <property type="entry name" value="SMR domain-like"/>
    <property type="match status" value="1"/>
</dbReference>
<reference evidence="2" key="1">
    <citation type="submission" date="2016-10" db="EMBL/GenBank/DDBJ databases">
        <authorList>
            <person name="de Groot N.N."/>
        </authorList>
    </citation>
    <scope>NUCLEOTIDE SEQUENCE</scope>
</reference>
<dbReference type="Pfam" id="PF01713">
    <property type="entry name" value="Smr"/>
    <property type="match status" value="1"/>
</dbReference>
<gene>
    <name evidence="2" type="ORF">MNB_SUP05-12-351</name>
</gene>
<evidence type="ECO:0000259" key="1">
    <source>
        <dbReference type="PROSITE" id="PS50828"/>
    </source>
</evidence>
<dbReference type="SMART" id="SM00463">
    <property type="entry name" value="SMR"/>
    <property type="match status" value="1"/>
</dbReference>
<evidence type="ECO:0000313" key="2">
    <source>
        <dbReference type="EMBL" id="SFV80573.1"/>
    </source>
</evidence>
<protein>
    <submittedName>
        <fullName evidence="2">Smr domain protein</fullName>
    </submittedName>
</protein>
<name>A0A1W1DH58_9ZZZZ</name>
<dbReference type="PANTHER" id="PTHR35562:SF2">
    <property type="entry name" value="DNA ENDONUCLEASE SMRA-RELATED"/>
    <property type="match status" value="1"/>
</dbReference>
<feature type="domain" description="Smr" evidence="1">
    <location>
        <begin position="83"/>
        <end position="162"/>
    </location>
</feature>